<gene>
    <name evidence="1" type="ORF">UFOVP797_14</name>
</gene>
<evidence type="ECO:0000313" key="1">
    <source>
        <dbReference type="EMBL" id="CAB4163058.1"/>
    </source>
</evidence>
<accession>A0A6J5P123</accession>
<protein>
    <submittedName>
        <fullName evidence="1">Uncharacterized protein</fullName>
    </submittedName>
</protein>
<name>A0A6J5P123_9CAUD</name>
<dbReference type="EMBL" id="LR796740">
    <property type="protein sequence ID" value="CAB4163058.1"/>
    <property type="molecule type" value="Genomic_DNA"/>
</dbReference>
<proteinExistence type="predicted"/>
<sequence>MSHEELLNTLNSKQFMDSRTPETSYFALRAVVELHKPSSPYAGQIGCTGCGYNVEYAAWEHDWPCATIAAIEKELD</sequence>
<reference evidence="1" key="1">
    <citation type="submission" date="2020-04" db="EMBL/GenBank/DDBJ databases">
        <authorList>
            <person name="Chiriac C."/>
            <person name="Salcher M."/>
            <person name="Ghai R."/>
            <person name="Kavagutti S V."/>
        </authorList>
    </citation>
    <scope>NUCLEOTIDE SEQUENCE</scope>
</reference>
<organism evidence="1">
    <name type="scientific">uncultured Caudovirales phage</name>
    <dbReference type="NCBI Taxonomy" id="2100421"/>
    <lineage>
        <taxon>Viruses</taxon>
        <taxon>Duplodnaviria</taxon>
        <taxon>Heunggongvirae</taxon>
        <taxon>Uroviricota</taxon>
        <taxon>Caudoviricetes</taxon>
        <taxon>Peduoviridae</taxon>
        <taxon>Maltschvirus</taxon>
        <taxon>Maltschvirus maltsch</taxon>
    </lineage>
</organism>